<proteinExistence type="predicted"/>
<keyword evidence="2" id="KW-1185">Reference proteome</keyword>
<name>A0A9P6T8X9_9BASI</name>
<sequence>MCSPVPAQASNSAVDELQALTNDLEESESTRHTDVESNGTICFRNDLGSVLALAS</sequence>
<reference evidence="1" key="1">
    <citation type="submission" date="2013-11" db="EMBL/GenBank/DDBJ databases">
        <title>Genome sequence of the fusiform rust pathogen reveals effectors for host alternation and coevolution with pine.</title>
        <authorList>
            <consortium name="DOE Joint Genome Institute"/>
            <person name="Smith K."/>
            <person name="Pendleton A."/>
            <person name="Kubisiak T."/>
            <person name="Anderson C."/>
            <person name="Salamov A."/>
            <person name="Aerts A."/>
            <person name="Riley R."/>
            <person name="Clum A."/>
            <person name="Lindquist E."/>
            <person name="Ence D."/>
            <person name="Campbell M."/>
            <person name="Kronenberg Z."/>
            <person name="Feau N."/>
            <person name="Dhillon B."/>
            <person name="Hamelin R."/>
            <person name="Burleigh J."/>
            <person name="Smith J."/>
            <person name="Yandell M."/>
            <person name="Nelson C."/>
            <person name="Grigoriev I."/>
            <person name="Davis J."/>
        </authorList>
    </citation>
    <scope>NUCLEOTIDE SEQUENCE</scope>
    <source>
        <strain evidence="1">G11</strain>
    </source>
</reference>
<gene>
    <name evidence="1" type="ORF">CROQUDRAFT_661769</name>
</gene>
<evidence type="ECO:0000313" key="2">
    <source>
        <dbReference type="Proteomes" id="UP000886653"/>
    </source>
</evidence>
<evidence type="ECO:0000313" key="1">
    <source>
        <dbReference type="EMBL" id="KAG0143020.1"/>
    </source>
</evidence>
<comment type="caution">
    <text evidence="1">The sequence shown here is derived from an EMBL/GenBank/DDBJ whole genome shotgun (WGS) entry which is preliminary data.</text>
</comment>
<dbReference type="Proteomes" id="UP000886653">
    <property type="component" value="Unassembled WGS sequence"/>
</dbReference>
<accession>A0A9P6T8X9</accession>
<protein>
    <submittedName>
        <fullName evidence="1">Uncharacterized protein</fullName>
    </submittedName>
</protein>
<dbReference type="EMBL" id="MU167330">
    <property type="protein sequence ID" value="KAG0143020.1"/>
    <property type="molecule type" value="Genomic_DNA"/>
</dbReference>
<organism evidence="1 2">
    <name type="scientific">Cronartium quercuum f. sp. fusiforme G11</name>
    <dbReference type="NCBI Taxonomy" id="708437"/>
    <lineage>
        <taxon>Eukaryota</taxon>
        <taxon>Fungi</taxon>
        <taxon>Dikarya</taxon>
        <taxon>Basidiomycota</taxon>
        <taxon>Pucciniomycotina</taxon>
        <taxon>Pucciniomycetes</taxon>
        <taxon>Pucciniales</taxon>
        <taxon>Coleosporiaceae</taxon>
        <taxon>Cronartium</taxon>
    </lineage>
</organism>
<dbReference type="AlphaFoldDB" id="A0A9P6T8X9"/>